<name>A0A6A6NY28_9PEZI</name>
<evidence type="ECO:0000313" key="2">
    <source>
        <dbReference type="EMBL" id="KAF2456458.1"/>
    </source>
</evidence>
<proteinExistence type="predicted"/>
<protein>
    <submittedName>
        <fullName evidence="2">Uncharacterized protein</fullName>
    </submittedName>
</protein>
<feature type="region of interest" description="Disordered" evidence="1">
    <location>
        <begin position="585"/>
        <end position="611"/>
    </location>
</feature>
<dbReference type="AlphaFoldDB" id="A0A6A6NY28"/>
<feature type="compositionally biased region" description="Basic residues" evidence="1">
    <location>
        <begin position="189"/>
        <end position="199"/>
    </location>
</feature>
<gene>
    <name evidence="2" type="ORF">BDY21DRAFT_364643</name>
</gene>
<evidence type="ECO:0000256" key="1">
    <source>
        <dbReference type="SAM" id="MobiDB-lite"/>
    </source>
</evidence>
<feature type="compositionally biased region" description="Low complexity" evidence="1">
    <location>
        <begin position="528"/>
        <end position="550"/>
    </location>
</feature>
<feature type="compositionally biased region" description="Low complexity" evidence="1">
    <location>
        <begin position="756"/>
        <end position="770"/>
    </location>
</feature>
<feature type="compositionally biased region" description="Basic and acidic residues" evidence="1">
    <location>
        <begin position="456"/>
        <end position="475"/>
    </location>
</feature>
<feature type="compositionally biased region" description="Polar residues" evidence="1">
    <location>
        <begin position="263"/>
        <end position="301"/>
    </location>
</feature>
<feature type="compositionally biased region" description="Low complexity" evidence="1">
    <location>
        <begin position="95"/>
        <end position="104"/>
    </location>
</feature>
<organism evidence="2 3">
    <name type="scientific">Lineolata rhizophorae</name>
    <dbReference type="NCBI Taxonomy" id="578093"/>
    <lineage>
        <taxon>Eukaryota</taxon>
        <taxon>Fungi</taxon>
        <taxon>Dikarya</taxon>
        <taxon>Ascomycota</taxon>
        <taxon>Pezizomycotina</taxon>
        <taxon>Dothideomycetes</taxon>
        <taxon>Dothideomycetes incertae sedis</taxon>
        <taxon>Lineolatales</taxon>
        <taxon>Lineolataceae</taxon>
        <taxon>Lineolata</taxon>
    </lineage>
</organism>
<feature type="compositionally biased region" description="Polar residues" evidence="1">
    <location>
        <begin position="63"/>
        <end position="78"/>
    </location>
</feature>
<evidence type="ECO:0000313" key="3">
    <source>
        <dbReference type="Proteomes" id="UP000799766"/>
    </source>
</evidence>
<feature type="region of interest" description="Disordered" evidence="1">
    <location>
        <begin position="337"/>
        <end position="550"/>
    </location>
</feature>
<feature type="compositionally biased region" description="Basic and acidic residues" evidence="1">
    <location>
        <begin position="337"/>
        <end position="349"/>
    </location>
</feature>
<feature type="region of interest" description="Disordered" evidence="1">
    <location>
        <begin position="560"/>
        <end position="579"/>
    </location>
</feature>
<feature type="region of interest" description="Disordered" evidence="1">
    <location>
        <begin position="253"/>
        <end position="301"/>
    </location>
</feature>
<reference evidence="2" key="1">
    <citation type="journal article" date="2020" name="Stud. Mycol.">
        <title>101 Dothideomycetes genomes: a test case for predicting lifestyles and emergence of pathogens.</title>
        <authorList>
            <person name="Haridas S."/>
            <person name="Albert R."/>
            <person name="Binder M."/>
            <person name="Bloem J."/>
            <person name="Labutti K."/>
            <person name="Salamov A."/>
            <person name="Andreopoulos B."/>
            <person name="Baker S."/>
            <person name="Barry K."/>
            <person name="Bills G."/>
            <person name="Bluhm B."/>
            <person name="Cannon C."/>
            <person name="Castanera R."/>
            <person name="Culley D."/>
            <person name="Daum C."/>
            <person name="Ezra D."/>
            <person name="Gonzalez J."/>
            <person name="Henrissat B."/>
            <person name="Kuo A."/>
            <person name="Liang C."/>
            <person name="Lipzen A."/>
            <person name="Lutzoni F."/>
            <person name="Magnuson J."/>
            <person name="Mondo S."/>
            <person name="Nolan M."/>
            <person name="Ohm R."/>
            <person name="Pangilinan J."/>
            <person name="Park H.-J."/>
            <person name="Ramirez L."/>
            <person name="Alfaro M."/>
            <person name="Sun H."/>
            <person name="Tritt A."/>
            <person name="Yoshinaga Y."/>
            <person name="Zwiers L.-H."/>
            <person name="Turgeon B."/>
            <person name="Goodwin S."/>
            <person name="Spatafora J."/>
            <person name="Crous P."/>
            <person name="Grigoriev I."/>
        </authorList>
    </citation>
    <scope>NUCLEOTIDE SEQUENCE</scope>
    <source>
        <strain evidence="2">ATCC 16933</strain>
    </source>
</reference>
<feature type="region of interest" description="Disordered" evidence="1">
    <location>
        <begin position="1"/>
        <end position="235"/>
    </location>
</feature>
<dbReference type="EMBL" id="MU001683">
    <property type="protein sequence ID" value="KAF2456458.1"/>
    <property type="molecule type" value="Genomic_DNA"/>
</dbReference>
<sequence>MAKAYKMLQRVSPKAAKEAAAPTTRDPSPPPSPLIERRPLSPDTEAQLRAACVALVKGPKPAPSSNSAGRGLQAQTNKARVVNIDAPPQKRSHHAPPVVVSVAPQRDSARPVSAGGGNVPPSLSLPPRPDFYRPSGAATSTNILSPSSAISPTSTTVPPQSRTVYRPEMPVSKPIAESEEPAPSSTRPPARKTSTRRLSRAVQDTVAEDLVSPKTAAPVQESTLAPPQPNPLLKRHSRSRPLVVDHASPMGVSTFLGSEDDSCSTPLTGSSDNHNGASTGLTSAVVTPSWNSNSKRASQHLSMDQHAAMRADTAAAEWMRQEFDKRRTQYFGFGEHEINLERDPAERRTSTYGDAVSPTTATGPEGQRKHHRSGSAGVRTRSFIAELRDIVSRPKTAQGHRLSRRASRDSIAGNSTGGGRFAGPAGSNPDAGRSDTSLSLPPHPQYHVWQFRAQQKQKEKEKEKLHEVSDLKQREQTSPLQQQQQQQLQQRSASATGWRSWTRPSLHRHSSHGSMRAGVGIAPPPLPLSARPSTDKTATAATPAATDAPVPHIITAAATAANSTTPSGPRRSSICVSPGTNSLWSGSGFTTGAPAQQSSPPPPPPPAASSADFALGRALRSPEPYQSPRRDAGTYLNRELPPLPSLDLWKGSNAGAAAAPAPDRALHSNPTSGTAGARISTSTNGSGVSGGSDSSASALASSSGTATVTSPSSPTAAAAAAGSPDGARPPNFSRKISVEARRPHMRTRSLDAVAEQGQQQSPMKQQQPKQLLYRAQQRPSSPPPPPKHVAERVGVETVIAGGAAAMGTGAGAGAGGIGGLTHVTEGERGNGSGPNRKLRKVFSGLLRREKSRVEIGGLVG</sequence>
<feature type="compositionally biased region" description="Low complexity" evidence="1">
    <location>
        <begin position="480"/>
        <end position="490"/>
    </location>
</feature>
<dbReference type="Proteomes" id="UP000799766">
    <property type="component" value="Unassembled WGS sequence"/>
</dbReference>
<feature type="compositionally biased region" description="Low complexity" evidence="1">
    <location>
        <begin position="680"/>
        <end position="726"/>
    </location>
</feature>
<accession>A0A6A6NY28</accession>
<feature type="region of interest" description="Disordered" evidence="1">
    <location>
        <begin position="619"/>
        <end position="638"/>
    </location>
</feature>
<dbReference type="OrthoDB" id="5430532at2759"/>
<feature type="compositionally biased region" description="Polar residues" evidence="1">
    <location>
        <begin position="491"/>
        <end position="503"/>
    </location>
</feature>
<feature type="region of interest" description="Disordered" evidence="1">
    <location>
        <begin position="653"/>
        <end position="789"/>
    </location>
</feature>
<keyword evidence="3" id="KW-1185">Reference proteome</keyword>
<feature type="compositionally biased region" description="Low complexity" evidence="1">
    <location>
        <begin position="145"/>
        <end position="159"/>
    </location>
</feature>